<dbReference type="GO" id="GO:0005829">
    <property type="term" value="C:cytosol"/>
    <property type="evidence" value="ECO:0007669"/>
    <property type="project" value="TreeGrafter"/>
</dbReference>
<dbReference type="SUPFAM" id="SSF53850">
    <property type="entry name" value="Periplasmic binding protein-like II"/>
    <property type="match status" value="1"/>
</dbReference>
<evidence type="ECO:0000313" key="7">
    <source>
        <dbReference type="Proteomes" id="UP000321548"/>
    </source>
</evidence>
<keyword evidence="2" id="KW-0805">Transcription regulation</keyword>
<dbReference type="SUPFAM" id="SSF46785">
    <property type="entry name" value="Winged helix' DNA-binding domain"/>
    <property type="match status" value="1"/>
</dbReference>
<dbReference type="PANTHER" id="PTHR30419:SF2">
    <property type="entry name" value="LYSR FAMILY TRANSCRIPTIONAL REGULATOR"/>
    <property type="match status" value="1"/>
</dbReference>
<keyword evidence="3" id="KW-0238">DNA-binding</keyword>
<dbReference type="InterPro" id="IPR000847">
    <property type="entry name" value="LysR_HTH_N"/>
</dbReference>
<dbReference type="Gene3D" id="3.40.190.290">
    <property type="match status" value="1"/>
</dbReference>
<dbReference type="InterPro" id="IPR005119">
    <property type="entry name" value="LysR_subst-bd"/>
</dbReference>
<dbReference type="OrthoDB" id="9785974at2"/>
<comment type="similarity">
    <text evidence="1">Belongs to the LysR transcriptional regulatory family.</text>
</comment>
<dbReference type="EMBL" id="VDUY01000004">
    <property type="protein sequence ID" value="TXL65269.1"/>
    <property type="molecule type" value="Genomic_DNA"/>
</dbReference>
<evidence type="ECO:0000313" key="6">
    <source>
        <dbReference type="EMBL" id="TXL65269.1"/>
    </source>
</evidence>
<evidence type="ECO:0000256" key="3">
    <source>
        <dbReference type="ARBA" id="ARBA00023125"/>
    </source>
</evidence>
<reference evidence="6 7" key="1">
    <citation type="submission" date="2019-06" db="EMBL/GenBank/DDBJ databases">
        <title>Quisquiliibacterium sp. nov., isolated from a maize field.</title>
        <authorList>
            <person name="Lin S.-Y."/>
            <person name="Tsai C.-F."/>
            <person name="Young C.-C."/>
        </authorList>
    </citation>
    <scope>NUCLEOTIDE SEQUENCE [LARGE SCALE GENOMIC DNA]</scope>
    <source>
        <strain evidence="6 7">CC-CFT501</strain>
    </source>
</reference>
<evidence type="ECO:0000256" key="4">
    <source>
        <dbReference type="ARBA" id="ARBA00023163"/>
    </source>
</evidence>
<organism evidence="6 7">
    <name type="scientific">Zeimonas arvi</name>
    <dbReference type="NCBI Taxonomy" id="2498847"/>
    <lineage>
        <taxon>Bacteria</taxon>
        <taxon>Pseudomonadati</taxon>
        <taxon>Pseudomonadota</taxon>
        <taxon>Betaproteobacteria</taxon>
        <taxon>Burkholderiales</taxon>
        <taxon>Burkholderiaceae</taxon>
        <taxon>Zeimonas</taxon>
    </lineage>
</organism>
<dbReference type="InterPro" id="IPR050950">
    <property type="entry name" value="HTH-type_LysR_regulators"/>
</dbReference>
<dbReference type="GO" id="GO:0003700">
    <property type="term" value="F:DNA-binding transcription factor activity"/>
    <property type="evidence" value="ECO:0007669"/>
    <property type="project" value="InterPro"/>
</dbReference>
<keyword evidence="4" id="KW-0804">Transcription</keyword>
<comment type="caution">
    <text evidence="6">The sequence shown here is derived from an EMBL/GenBank/DDBJ whole genome shotgun (WGS) entry which is preliminary data.</text>
</comment>
<dbReference type="AlphaFoldDB" id="A0A5C8NVZ5"/>
<evidence type="ECO:0000256" key="1">
    <source>
        <dbReference type="ARBA" id="ARBA00009437"/>
    </source>
</evidence>
<name>A0A5C8NVZ5_9BURK</name>
<keyword evidence="7" id="KW-1185">Reference proteome</keyword>
<dbReference type="RefSeq" id="WP_147704464.1">
    <property type="nucleotide sequence ID" value="NZ_VDUY01000004.1"/>
</dbReference>
<dbReference type="Gene3D" id="1.10.10.10">
    <property type="entry name" value="Winged helix-like DNA-binding domain superfamily/Winged helix DNA-binding domain"/>
    <property type="match status" value="1"/>
</dbReference>
<evidence type="ECO:0000256" key="2">
    <source>
        <dbReference type="ARBA" id="ARBA00023015"/>
    </source>
</evidence>
<dbReference type="Proteomes" id="UP000321548">
    <property type="component" value="Unassembled WGS sequence"/>
</dbReference>
<sequence length="301" mass="31878">MRRHVDPVTLRLFVAVCEEGNIARAAAREALVASAVSKRIGAIEREIGAPLLVRNRRGVAPTAAGEVLLRRAREILGALDRTLAELDEFSTGVQGSVRVVASVSALAEDLPDDIASFLAAYQSVRVVLDEAVSTAIVRMVREGAADIGVLWDAADMSALQAVPYRSDRLCAVVHARHPLARAARTTFAETLAWPSIGVTPGGMVESMLRRQAALLGAALTPRIQVASLDAARRIAAAGLGLAILPVEATMPYAGATGLVAVPLTDDWARRQFVVCSRPDSMLSASSRALIDHLRRRAKAGG</sequence>
<evidence type="ECO:0000259" key="5">
    <source>
        <dbReference type="PROSITE" id="PS50931"/>
    </source>
</evidence>
<accession>A0A5C8NVZ5</accession>
<dbReference type="PANTHER" id="PTHR30419">
    <property type="entry name" value="HTH-TYPE TRANSCRIPTIONAL REGULATOR YBHD"/>
    <property type="match status" value="1"/>
</dbReference>
<dbReference type="InterPro" id="IPR036388">
    <property type="entry name" value="WH-like_DNA-bd_sf"/>
</dbReference>
<dbReference type="Pfam" id="PF03466">
    <property type="entry name" value="LysR_substrate"/>
    <property type="match status" value="1"/>
</dbReference>
<dbReference type="GO" id="GO:0003677">
    <property type="term" value="F:DNA binding"/>
    <property type="evidence" value="ECO:0007669"/>
    <property type="project" value="UniProtKB-KW"/>
</dbReference>
<protein>
    <submittedName>
        <fullName evidence="6">LysR family transcriptional regulator</fullName>
    </submittedName>
</protein>
<gene>
    <name evidence="6" type="ORF">FHP08_10745</name>
</gene>
<dbReference type="Pfam" id="PF00126">
    <property type="entry name" value="HTH_1"/>
    <property type="match status" value="1"/>
</dbReference>
<feature type="domain" description="HTH lysR-type" evidence="5">
    <location>
        <begin position="10"/>
        <end position="62"/>
    </location>
</feature>
<proteinExistence type="inferred from homology"/>
<dbReference type="PROSITE" id="PS50931">
    <property type="entry name" value="HTH_LYSR"/>
    <property type="match status" value="1"/>
</dbReference>
<dbReference type="InterPro" id="IPR036390">
    <property type="entry name" value="WH_DNA-bd_sf"/>
</dbReference>